<dbReference type="GO" id="GO:0061630">
    <property type="term" value="F:ubiquitin protein ligase activity"/>
    <property type="evidence" value="ECO:0000318"/>
    <property type="project" value="GO_Central"/>
</dbReference>
<dbReference type="AlphaFoldDB" id="A0A9J7LMG9"/>
<dbReference type="OMA" id="CHRAHER"/>
<dbReference type="InterPro" id="IPR013083">
    <property type="entry name" value="Znf_RING/FYVE/PHD"/>
</dbReference>
<dbReference type="Gene3D" id="3.30.40.10">
    <property type="entry name" value="Zinc/RING finger domain, C3HC4 (zinc finger)"/>
    <property type="match status" value="1"/>
</dbReference>
<feature type="domain" description="B box-type" evidence="6">
    <location>
        <begin position="160"/>
        <end position="201"/>
    </location>
</feature>
<evidence type="ECO:0000256" key="3">
    <source>
        <dbReference type="ARBA" id="ARBA00022833"/>
    </source>
</evidence>
<dbReference type="PROSITE" id="PS00518">
    <property type="entry name" value="ZF_RING_1"/>
    <property type="match status" value="1"/>
</dbReference>
<keyword evidence="2 4" id="KW-0863">Zinc-finger</keyword>
<evidence type="ECO:0000256" key="1">
    <source>
        <dbReference type="ARBA" id="ARBA00022723"/>
    </source>
</evidence>
<dbReference type="PANTHER" id="PTHR25462">
    <property type="entry name" value="BONUS, ISOFORM C-RELATED"/>
    <property type="match status" value="1"/>
</dbReference>
<dbReference type="Gene3D" id="3.30.160.60">
    <property type="entry name" value="Classic Zinc Finger"/>
    <property type="match status" value="1"/>
</dbReference>
<evidence type="ECO:0000259" key="6">
    <source>
        <dbReference type="PROSITE" id="PS50119"/>
    </source>
</evidence>
<dbReference type="InterPro" id="IPR047153">
    <property type="entry name" value="TRIM45/56/19-like"/>
</dbReference>
<dbReference type="InterPro" id="IPR017907">
    <property type="entry name" value="Znf_RING_CS"/>
</dbReference>
<feature type="domain" description="RING-type" evidence="5">
    <location>
        <begin position="16"/>
        <end position="60"/>
    </location>
</feature>
<dbReference type="OrthoDB" id="342730at2759"/>
<gene>
    <name evidence="8" type="primary">LOC118422188</name>
</gene>
<dbReference type="SUPFAM" id="SSF57850">
    <property type="entry name" value="RING/U-box"/>
    <property type="match status" value="1"/>
</dbReference>
<evidence type="ECO:0000313" key="7">
    <source>
        <dbReference type="Proteomes" id="UP000001554"/>
    </source>
</evidence>
<name>A0A9J7LMG9_BRAFL</name>
<dbReference type="PANTHER" id="PTHR25462:SF229">
    <property type="entry name" value="TRANSCRIPTION INTERMEDIARY FACTOR 1-BETA"/>
    <property type="match status" value="1"/>
</dbReference>
<dbReference type="Pfam" id="PF00643">
    <property type="entry name" value="zf-B_box"/>
    <property type="match status" value="1"/>
</dbReference>
<dbReference type="PROSITE" id="PS50089">
    <property type="entry name" value="ZF_RING_2"/>
    <property type="match status" value="1"/>
</dbReference>
<reference evidence="7" key="1">
    <citation type="journal article" date="2020" name="Nat. Ecol. Evol.">
        <title>Deeply conserved synteny resolves early events in vertebrate evolution.</title>
        <authorList>
            <person name="Simakov O."/>
            <person name="Marletaz F."/>
            <person name="Yue J.X."/>
            <person name="O'Connell B."/>
            <person name="Jenkins J."/>
            <person name="Brandt A."/>
            <person name="Calef R."/>
            <person name="Tung C.H."/>
            <person name="Huang T.K."/>
            <person name="Schmutz J."/>
            <person name="Satoh N."/>
            <person name="Yu J.K."/>
            <person name="Putnam N.H."/>
            <person name="Green R.E."/>
            <person name="Rokhsar D.S."/>
        </authorList>
    </citation>
    <scope>NUCLEOTIDE SEQUENCE [LARGE SCALE GENOMIC DNA]</scope>
    <source>
        <strain evidence="7">S238N-H82</strain>
    </source>
</reference>
<proteinExistence type="predicted"/>
<keyword evidence="3" id="KW-0862">Zinc</keyword>
<evidence type="ECO:0000259" key="5">
    <source>
        <dbReference type="PROSITE" id="PS50089"/>
    </source>
</evidence>
<evidence type="ECO:0000256" key="4">
    <source>
        <dbReference type="PROSITE-ProRule" id="PRU00024"/>
    </source>
</evidence>
<keyword evidence="1" id="KW-0479">Metal-binding</keyword>
<dbReference type="GeneID" id="118422188"/>
<dbReference type="InterPro" id="IPR027370">
    <property type="entry name" value="Znf-RING_euk"/>
</dbReference>
<evidence type="ECO:0000256" key="2">
    <source>
        <dbReference type="ARBA" id="ARBA00022771"/>
    </source>
</evidence>
<dbReference type="SMART" id="SM00336">
    <property type="entry name" value="BBOX"/>
    <property type="match status" value="2"/>
</dbReference>
<dbReference type="InterPro" id="IPR001841">
    <property type="entry name" value="Znf_RING"/>
</dbReference>
<dbReference type="Proteomes" id="UP000001554">
    <property type="component" value="Chromosome 9"/>
</dbReference>
<keyword evidence="7" id="KW-1185">Reference proteome</keyword>
<dbReference type="SMART" id="SM00184">
    <property type="entry name" value="RING"/>
    <property type="match status" value="1"/>
</dbReference>
<reference evidence="8" key="2">
    <citation type="submission" date="2025-08" db="UniProtKB">
        <authorList>
            <consortium name="RefSeq"/>
        </authorList>
    </citation>
    <scope>IDENTIFICATION</scope>
    <source>
        <strain evidence="8">S238N-H82</strain>
        <tissue evidence="8">Testes</tissue>
    </source>
</reference>
<organism evidence="7 8">
    <name type="scientific">Branchiostoma floridae</name>
    <name type="common">Florida lancelet</name>
    <name type="synonym">Amphioxus</name>
    <dbReference type="NCBI Taxonomy" id="7739"/>
    <lineage>
        <taxon>Eukaryota</taxon>
        <taxon>Metazoa</taxon>
        <taxon>Chordata</taxon>
        <taxon>Cephalochordata</taxon>
        <taxon>Leptocardii</taxon>
        <taxon>Amphioxiformes</taxon>
        <taxon>Branchiostomatidae</taxon>
        <taxon>Branchiostoma</taxon>
    </lineage>
</organism>
<dbReference type="SUPFAM" id="SSF57845">
    <property type="entry name" value="B-box zinc-binding domain"/>
    <property type="match status" value="1"/>
</dbReference>
<dbReference type="PROSITE" id="PS50119">
    <property type="entry name" value="ZF_BBOX"/>
    <property type="match status" value="2"/>
</dbReference>
<sequence>MAASLLKEISNDFLECQICLQPFRAPKILPCLHTFCKECLAEYTKAHSVEDDQIECPTCRCKSPLPGGKVDGLKDNFFVESLKDTVNLHKTLHSEGQDIVCSNPYCDSKGPATSRCLNCDELLCDECVAAHSRIKVTRNHTVLGLDELRGEGQALNVRNGQEHTCSEHTDEVLKFFCETCQVPMCRDCALLKHREHSFTHLKEHSALVRAEVQGQIDKVKSKASDYRALCYQLQNQLEDEIQAEKDIDFQIVDAASKLKKIIISEVDKEKETLQAKNRNISAFRQKLLLPEKDGAGSKLAYLGSTVEFAEKLLSYGSDYEITVVGSDTKKRLETLEAESVPSVGQMPPRTFDENTKMPSFTLGSVHGDIEACELKLPCGHVCGDKHLVGLCKTSCFVQIKLKCGHLLGPCYEVGNVAVNKISCARAHQL</sequence>
<accession>A0A9J7LMG9</accession>
<dbReference type="RefSeq" id="XP_035685597.1">
    <property type="nucleotide sequence ID" value="XM_035829704.1"/>
</dbReference>
<dbReference type="KEGG" id="bfo:118422188"/>
<dbReference type="Pfam" id="PF13445">
    <property type="entry name" value="zf-RING_UBOX"/>
    <property type="match status" value="1"/>
</dbReference>
<dbReference type="Pfam" id="PF22586">
    <property type="entry name" value="ANCHR-like_BBOX"/>
    <property type="match status" value="1"/>
</dbReference>
<protein>
    <submittedName>
        <fullName evidence="8">E3 ubiquitin-protein ligase TRIM56-like</fullName>
    </submittedName>
</protein>
<dbReference type="InterPro" id="IPR000315">
    <property type="entry name" value="Znf_B-box"/>
</dbReference>
<dbReference type="Gene3D" id="4.10.830.40">
    <property type="match status" value="1"/>
</dbReference>
<dbReference type="GO" id="GO:0008270">
    <property type="term" value="F:zinc ion binding"/>
    <property type="evidence" value="ECO:0007669"/>
    <property type="project" value="UniProtKB-KW"/>
</dbReference>
<evidence type="ECO:0000313" key="8">
    <source>
        <dbReference type="RefSeq" id="XP_035685597.1"/>
    </source>
</evidence>
<feature type="domain" description="B box-type" evidence="6">
    <location>
        <begin position="96"/>
        <end position="145"/>
    </location>
</feature>